<keyword evidence="8" id="KW-1185">Reference proteome</keyword>
<evidence type="ECO:0000256" key="3">
    <source>
        <dbReference type="ARBA" id="ARBA00023082"/>
    </source>
</evidence>
<evidence type="ECO:0000313" key="7">
    <source>
        <dbReference type="EMBL" id="SDG19698.1"/>
    </source>
</evidence>
<dbReference type="RefSeq" id="WP_090155554.1">
    <property type="nucleotide sequence ID" value="NZ_FNAN01000016.1"/>
</dbReference>
<accession>A0A1G7S9L7</accession>
<gene>
    <name evidence="7" type="ORF">SAMN04487996_11644</name>
</gene>
<feature type="domain" description="RNA polymerase sigma factor 70 region 4 type 2" evidence="6">
    <location>
        <begin position="125"/>
        <end position="175"/>
    </location>
</feature>
<dbReference type="PANTHER" id="PTHR43133">
    <property type="entry name" value="RNA POLYMERASE ECF-TYPE SIGMA FACTO"/>
    <property type="match status" value="1"/>
</dbReference>
<evidence type="ECO:0000313" key="8">
    <source>
        <dbReference type="Proteomes" id="UP000198748"/>
    </source>
</evidence>
<dbReference type="InterPro" id="IPR013324">
    <property type="entry name" value="RNA_pol_sigma_r3/r4-like"/>
</dbReference>
<dbReference type="GO" id="GO:0016987">
    <property type="term" value="F:sigma factor activity"/>
    <property type="evidence" value="ECO:0007669"/>
    <property type="project" value="UniProtKB-KW"/>
</dbReference>
<comment type="similarity">
    <text evidence="1">Belongs to the sigma-70 factor family. ECF subfamily.</text>
</comment>
<keyword evidence="4" id="KW-0804">Transcription</keyword>
<name>A0A1G7S9L7_9BACT</name>
<evidence type="ECO:0000256" key="4">
    <source>
        <dbReference type="ARBA" id="ARBA00023163"/>
    </source>
</evidence>
<dbReference type="Proteomes" id="UP000198748">
    <property type="component" value="Unassembled WGS sequence"/>
</dbReference>
<dbReference type="Gene3D" id="1.10.10.10">
    <property type="entry name" value="Winged helix-like DNA-binding domain superfamily/Winged helix DNA-binding domain"/>
    <property type="match status" value="1"/>
</dbReference>
<dbReference type="SUPFAM" id="SSF88946">
    <property type="entry name" value="Sigma2 domain of RNA polymerase sigma factors"/>
    <property type="match status" value="1"/>
</dbReference>
<protein>
    <submittedName>
        <fullName evidence="7">RNA polymerase sigma-70 factor, ECF subfamily</fullName>
    </submittedName>
</protein>
<dbReference type="STRING" id="659014.SAMN04487996_11644"/>
<keyword evidence="2" id="KW-0805">Transcription regulation</keyword>
<dbReference type="PANTHER" id="PTHR43133:SF46">
    <property type="entry name" value="RNA POLYMERASE SIGMA-70 FACTOR ECF SUBFAMILY"/>
    <property type="match status" value="1"/>
</dbReference>
<evidence type="ECO:0000259" key="5">
    <source>
        <dbReference type="Pfam" id="PF04542"/>
    </source>
</evidence>
<dbReference type="InterPro" id="IPR007627">
    <property type="entry name" value="RNA_pol_sigma70_r2"/>
</dbReference>
<reference evidence="8" key="1">
    <citation type="submission" date="2016-10" db="EMBL/GenBank/DDBJ databases">
        <authorList>
            <person name="Varghese N."/>
            <person name="Submissions S."/>
        </authorList>
    </citation>
    <scope>NUCLEOTIDE SEQUENCE [LARGE SCALE GENOMIC DNA]</scope>
    <source>
        <strain evidence="8">DSM 25329</strain>
    </source>
</reference>
<feature type="domain" description="RNA polymerase sigma-70 region 2" evidence="5">
    <location>
        <begin position="29"/>
        <end position="93"/>
    </location>
</feature>
<dbReference type="InterPro" id="IPR013249">
    <property type="entry name" value="RNA_pol_sigma70_r4_t2"/>
</dbReference>
<dbReference type="InterPro" id="IPR014327">
    <property type="entry name" value="RNA_pol_sigma70_bacteroid"/>
</dbReference>
<dbReference type="OrthoDB" id="1097528at2"/>
<dbReference type="InterPro" id="IPR039425">
    <property type="entry name" value="RNA_pol_sigma-70-like"/>
</dbReference>
<proteinExistence type="inferred from homology"/>
<dbReference type="Pfam" id="PF04542">
    <property type="entry name" value="Sigma70_r2"/>
    <property type="match status" value="1"/>
</dbReference>
<dbReference type="Gene3D" id="1.10.1740.10">
    <property type="match status" value="1"/>
</dbReference>
<dbReference type="AlphaFoldDB" id="A0A1G7S9L7"/>
<dbReference type="SUPFAM" id="SSF88659">
    <property type="entry name" value="Sigma3 and sigma4 domains of RNA polymerase sigma factors"/>
    <property type="match status" value="1"/>
</dbReference>
<dbReference type="EMBL" id="FNAN01000016">
    <property type="protein sequence ID" value="SDG19698.1"/>
    <property type="molecule type" value="Genomic_DNA"/>
</dbReference>
<organism evidence="7 8">
    <name type="scientific">Dyadobacter soli</name>
    <dbReference type="NCBI Taxonomy" id="659014"/>
    <lineage>
        <taxon>Bacteria</taxon>
        <taxon>Pseudomonadati</taxon>
        <taxon>Bacteroidota</taxon>
        <taxon>Cytophagia</taxon>
        <taxon>Cytophagales</taxon>
        <taxon>Spirosomataceae</taxon>
        <taxon>Dyadobacter</taxon>
    </lineage>
</organism>
<dbReference type="InterPro" id="IPR013325">
    <property type="entry name" value="RNA_pol_sigma_r2"/>
</dbReference>
<dbReference type="GO" id="GO:0006352">
    <property type="term" value="P:DNA-templated transcription initiation"/>
    <property type="evidence" value="ECO:0007669"/>
    <property type="project" value="InterPro"/>
</dbReference>
<evidence type="ECO:0000259" key="6">
    <source>
        <dbReference type="Pfam" id="PF08281"/>
    </source>
</evidence>
<dbReference type="InterPro" id="IPR014284">
    <property type="entry name" value="RNA_pol_sigma-70_dom"/>
</dbReference>
<dbReference type="NCBIfam" id="TIGR02937">
    <property type="entry name" value="sigma70-ECF"/>
    <property type="match status" value="1"/>
</dbReference>
<evidence type="ECO:0000256" key="2">
    <source>
        <dbReference type="ARBA" id="ARBA00023015"/>
    </source>
</evidence>
<sequence>MQFSASTPDHDELLAGLKAENEAAFRKIYEKFWSPLYAVAYNHVRDRAVAEEMVQELFTKLWLKRDQLTIHTSLQAYLYQSVRHMVYDYIDMQQVRRRVHEEILSQGSEITHLTEETLDFQELQLRLAQAVDELPQPAQAVFKMSRQEYLSLKEIAGRLNVSSKAAEYHLTRALRILRLRLKDFVLIMSFFQMLR</sequence>
<dbReference type="InterPro" id="IPR036388">
    <property type="entry name" value="WH-like_DNA-bd_sf"/>
</dbReference>
<evidence type="ECO:0000256" key="1">
    <source>
        <dbReference type="ARBA" id="ARBA00010641"/>
    </source>
</evidence>
<keyword evidence="3" id="KW-0731">Sigma factor</keyword>
<dbReference type="NCBIfam" id="TIGR02985">
    <property type="entry name" value="Sig70_bacteroi1"/>
    <property type="match status" value="1"/>
</dbReference>
<dbReference type="Pfam" id="PF08281">
    <property type="entry name" value="Sigma70_r4_2"/>
    <property type="match status" value="1"/>
</dbReference>
<dbReference type="GO" id="GO:0003677">
    <property type="term" value="F:DNA binding"/>
    <property type="evidence" value="ECO:0007669"/>
    <property type="project" value="InterPro"/>
</dbReference>